<dbReference type="PROSITE" id="PS51081">
    <property type="entry name" value="ZF_SIAH"/>
    <property type="match status" value="1"/>
</dbReference>
<dbReference type="InterPro" id="IPR013010">
    <property type="entry name" value="Znf_SIAH"/>
</dbReference>
<reference evidence="5" key="1">
    <citation type="submission" date="2015-06" db="UniProtKB">
        <authorList>
            <consortium name="EnsemblPlants"/>
        </authorList>
    </citation>
    <scope>IDENTIFICATION</scope>
</reference>
<dbReference type="PANTHER" id="PTHR46632">
    <property type="entry name" value="E3 UBIQUITIN-PROTEIN LIGASE SINA-LIKE 4"/>
    <property type="match status" value="1"/>
</dbReference>
<evidence type="ECO:0000256" key="1">
    <source>
        <dbReference type="ARBA" id="ARBA00022723"/>
    </source>
</evidence>
<evidence type="ECO:0000256" key="2">
    <source>
        <dbReference type="ARBA" id="ARBA00022771"/>
    </source>
</evidence>
<name>R7WGL5_AEGTA</name>
<dbReference type="InterPro" id="IPR044286">
    <property type="entry name" value="SINL_plant"/>
</dbReference>
<organism evidence="5">
    <name type="scientific">Aegilops tauschii</name>
    <name type="common">Tausch's goatgrass</name>
    <name type="synonym">Aegilops squarrosa</name>
    <dbReference type="NCBI Taxonomy" id="37682"/>
    <lineage>
        <taxon>Eukaryota</taxon>
        <taxon>Viridiplantae</taxon>
        <taxon>Streptophyta</taxon>
        <taxon>Embryophyta</taxon>
        <taxon>Tracheophyta</taxon>
        <taxon>Spermatophyta</taxon>
        <taxon>Magnoliopsida</taxon>
        <taxon>Liliopsida</taxon>
        <taxon>Poales</taxon>
        <taxon>Poaceae</taxon>
        <taxon>BOP clade</taxon>
        <taxon>Pooideae</taxon>
        <taxon>Triticodae</taxon>
        <taxon>Triticeae</taxon>
        <taxon>Triticinae</taxon>
        <taxon>Aegilops</taxon>
    </lineage>
</organism>
<proteinExistence type="predicted"/>
<dbReference type="ExpressionAtlas" id="R7WGL5">
    <property type="expression patterns" value="baseline"/>
</dbReference>
<dbReference type="PANTHER" id="PTHR46632:SF16">
    <property type="entry name" value="E3 UBIQUITIN-PROTEIN LIGASE SINA-LIKE 10"/>
    <property type="match status" value="1"/>
</dbReference>
<evidence type="ECO:0000259" key="4">
    <source>
        <dbReference type="PROSITE" id="PS51081"/>
    </source>
</evidence>
<dbReference type="SUPFAM" id="SSF49599">
    <property type="entry name" value="TRAF domain-like"/>
    <property type="match status" value="1"/>
</dbReference>
<dbReference type="EnsemblPlants" id="EMT20559">
    <property type="protein sequence ID" value="EMT20559"/>
    <property type="gene ID" value="F775_02543"/>
</dbReference>
<evidence type="ECO:0000256" key="3">
    <source>
        <dbReference type="ARBA" id="ARBA00022833"/>
    </source>
</evidence>
<keyword evidence="2" id="KW-0863">Zinc-finger</keyword>
<keyword evidence="3" id="KW-0862">Zinc</keyword>
<evidence type="ECO:0000313" key="5">
    <source>
        <dbReference type="EnsemblPlants" id="EMT20559"/>
    </source>
</evidence>
<dbReference type="GO" id="GO:0008270">
    <property type="term" value="F:zinc ion binding"/>
    <property type="evidence" value="ECO:0007669"/>
    <property type="project" value="UniProtKB-KW"/>
</dbReference>
<sequence length="213" mass="23428">MAYAPTEACPHAPCFCPEQGCGFAGTTEALLDHFAAEHEWPVTAFKYFEPFDVPVKAGMHVLHGSKEYEEDQDDDSDLFLLRVGPPDTTLKVVSLVRVQAHAPEYEIGCIASFSWFRGQTQVATLDTILTSSLSSGLPDCGFCIVPEAPPGGDELVFLSLTIGVDVETMEDDDDQEEADDEEEYSEWMRRMAWVEVPANGDDEDDEADGHNGD</sequence>
<feature type="domain" description="SIAH-type" evidence="4">
    <location>
        <begin position="1"/>
        <end position="39"/>
    </location>
</feature>
<keyword evidence="1" id="KW-0479">Metal-binding</keyword>
<dbReference type="AlphaFoldDB" id="R7WGL5"/>
<protein>
    <recommendedName>
        <fullName evidence="4">SIAH-type domain-containing protein</fullName>
    </recommendedName>
</protein>
<accession>R7WGL5</accession>